<dbReference type="InterPro" id="IPR000683">
    <property type="entry name" value="Gfo/Idh/MocA-like_OxRdtase_N"/>
</dbReference>
<evidence type="ECO:0000256" key="1">
    <source>
        <dbReference type="ARBA" id="ARBA00023002"/>
    </source>
</evidence>
<dbReference type="PANTHER" id="PTHR43818:SF11">
    <property type="entry name" value="BCDNA.GH03377"/>
    <property type="match status" value="1"/>
</dbReference>
<dbReference type="EC" id="1.1.1.18" evidence="4"/>
<sequence length="394" mass="44018">MSYCPACRIALRSLNSLSTSQRIQLAFSSNAGHERPMMKPWRIAGINFSHMHMGDLLRQVTEHTDTELVGVCDSDRQSMQPTIEALKIPSDNVFTDELECVRTAKPDLVILCPPTGEHAEWVERLAPLGVHLLVEKPFAASLADADRMIEAMRPTGKQLIINWPARWDRAHYMTWCLINQGTIGDVIEVHHYGGNRGPLYHGADKLELEPTAEEKQRSWWYKLDAGGGSLRDYLGYGVTMGTWFNGGQKPIDVTCVTTGTKGLEVDEHSITIARYATGMSKFETRWGTFTDPWVHQPQPQCGYVVRGTRGTISSYDYATTLRVQTEARPEGYDHPVEDLPTGETNGIEYTLSRLNQDLPVEGPLSPTIARIGQQIIETAIQSAAQQKTLPLIDR</sequence>
<dbReference type="GO" id="GO:0050112">
    <property type="term" value="F:inositol 2-dehydrogenase (NAD+) activity"/>
    <property type="evidence" value="ECO:0007669"/>
    <property type="project" value="UniProtKB-EC"/>
</dbReference>
<dbReference type="InterPro" id="IPR050463">
    <property type="entry name" value="Gfo/Idh/MocA_oxidrdct_glycsds"/>
</dbReference>
<proteinExistence type="predicted"/>
<dbReference type="Gene3D" id="3.40.50.720">
    <property type="entry name" value="NAD(P)-binding Rossmann-like Domain"/>
    <property type="match status" value="1"/>
</dbReference>
<dbReference type="PANTHER" id="PTHR43818">
    <property type="entry name" value="BCDNA.GH03377"/>
    <property type="match status" value="1"/>
</dbReference>
<reference evidence="4" key="1">
    <citation type="submission" date="2015-05" db="EMBL/GenBank/DDBJ databases">
        <title>Permanent draft genome of Rhodopirellula islandicus K833.</title>
        <authorList>
            <person name="Kizina J."/>
            <person name="Richter M."/>
            <person name="Glockner F.O."/>
            <person name="Harder J."/>
        </authorList>
    </citation>
    <scope>NUCLEOTIDE SEQUENCE [LARGE SCALE GENOMIC DNA]</scope>
    <source>
        <strain evidence="4">K833</strain>
    </source>
</reference>
<dbReference type="PATRIC" id="fig|595434.4.peg.5836"/>
<dbReference type="Proteomes" id="UP000036367">
    <property type="component" value="Unassembled WGS sequence"/>
</dbReference>
<evidence type="ECO:0000259" key="3">
    <source>
        <dbReference type="Pfam" id="PF22725"/>
    </source>
</evidence>
<dbReference type="InterPro" id="IPR036291">
    <property type="entry name" value="NAD(P)-bd_dom_sf"/>
</dbReference>
<dbReference type="Pfam" id="PF01408">
    <property type="entry name" value="GFO_IDH_MocA"/>
    <property type="match status" value="1"/>
</dbReference>
<feature type="domain" description="GFO/IDH/MocA-like oxidoreductase" evidence="3">
    <location>
        <begin position="177"/>
        <end position="312"/>
    </location>
</feature>
<gene>
    <name evidence="4" type="ORF">RISK_006142</name>
</gene>
<name>A0A0J1B5U2_RHOIS</name>
<comment type="caution">
    <text evidence="4">The sequence shown here is derived from an EMBL/GenBank/DDBJ whole genome shotgun (WGS) entry which is preliminary data.</text>
</comment>
<dbReference type="AlphaFoldDB" id="A0A0J1B5U2"/>
<organism evidence="4 5">
    <name type="scientific">Rhodopirellula islandica</name>
    <dbReference type="NCBI Taxonomy" id="595434"/>
    <lineage>
        <taxon>Bacteria</taxon>
        <taxon>Pseudomonadati</taxon>
        <taxon>Planctomycetota</taxon>
        <taxon>Planctomycetia</taxon>
        <taxon>Pirellulales</taxon>
        <taxon>Pirellulaceae</taxon>
        <taxon>Rhodopirellula</taxon>
    </lineage>
</organism>
<evidence type="ECO:0000313" key="5">
    <source>
        <dbReference type="Proteomes" id="UP000036367"/>
    </source>
</evidence>
<dbReference type="EMBL" id="LECT01000048">
    <property type="protein sequence ID" value="KLU01958.1"/>
    <property type="molecule type" value="Genomic_DNA"/>
</dbReference>
<evidence type="ECO:0000259" key="2">
    <source>
        <dbReference type="Pfam" id="PF01408"/>
    </source>
</evidence>
<dbReference type="GO" id="GO:0000166">
    <property type="term" value="F:nucleotide binding"/>
    <property type="evidence" value="ECO:0007669"/>
    <property type="project" value="InterPro"/>
</dbReference>
<dbReference type="SUPFAM" id="SSF51735">
    <property type="entry name" value="NAD(P)-binding Rossmann-fold domains"/>
    <property type="match status" value="1"/>
</dbReference>
<keyword evidence="1 4" id="KW-0560">Oxidoreductase</keyword>
<dbReference type="Gene3D" id="3.30.360.10">
    <property type="entry name" value="Dihydrodipicolinate Reductase, domain 2"/>
    <property type="match status" value="1"/>
</dbReference>
<protein>
    <submittedName>
        <fullName evidence="4">Myo-inositol 2-dehydrogenase 1</fullName>
        <ecNumber evidence="4">1.1.1.18</ecNumber>
    </submittedName>
</protein>
<dbReference type="InterPro" id="IPR055170">
    <property type="entry name" value="GFO_IDH_MocA-like_dom"/>
</dbReference>
<dbReference type="Pfam" id="PF22725">
    <property type="entry name" value="GFO_IDH_MocA_C3"/>
    <property type="match status" value="1"/>
</dbReference>
<feature type="domain" description="Gfo/Idh/MocA-like oxidoreductase N-terminal" evidence="2">
    <location>
        <begin position="45"/>
        <end position="161"/>
    </location>
</feature>
<evidence type="ECO:0000313" key="4">
    <source>
        <dbReference type="EMBL" id="KLU01958.1"/>
    </source>
</evidence>
<keyword evidence="5" id="KW-1185">Reference proteome</keyword>
<dbReference type="STRING" id="595434.RISK_006142"/>
<accession>A0A0J1B5U2</accession>
<dbReference type="SUPFAM" id="SSF55347">
    <property type="entry name" value="Glyceraldehyde-3-phosphate dehydrogenase-like, C-terminal domain"/>
    <property type="match status" value="1"/>
</dbReference>